<evidence type="ECO:0000256" key="7">
    <source>
        <dbReference type="ARBA" id="ARBA00023172"/>
    </source>
</evidence>
<evidence type="ECO:0000256" key="4">
    <source>
        <dbReference type="ARBA" id="ARBA00022829"/>
    </source>
</evidence>
<keyword evidence="7" id="KW-0233">DNA recombination</keyword>
<dbReference type="Gene3D" id="1.10.443.10">
    <property type="entry name" value="Intergrase catalytic core"/>
    <property type="match status" value="1"/>
</dbReference>
<dbReference type="HAMAP" id="MF_01808">
    <property type="entry name" value="Recomb_XerC_XerD"/>
    <property type="match status" value="1"/>
</dbReference>
<evidence type="ECO:0000256" key="6">
    <source>
        <dbReference type="ARBA" id="ARBA00023125"/>
    </source>
</evidence>
<dbReference type="Gene3D" id="1.10.150.130">
    <property type="match status" value="1"/>
</dbReference>
<evidence type="ECO:0000313" key="11">
    <source>
        <dbReference type="EMBL" id="VAX22907.1"/>
    </source>
</evidence>
<keyword evidence="2" id="KW-0963">Cytoplasm</keyword>
<evidence type="ECO:0000259" key="10">
    <source>
        <dbReference type="PROSITE" id="PS51900"/>
    </source>
</evidence>
<dbReference type="AlphaFoldDB" id="A0A3B1D2F9"/>
<gene>
    <name evidence="11" type="ORF">MNBD_IGNAVI01-701</name>
</gene>
<dbReference type="CDD" id="cd00798">
    <property type="entry name" value="INT_XerDC_C"/>
    <property type="match status" value="1"/>
</dbReference>
<dbReference type="PANTHER" id="PTHR30349:SF77">
    <property type="entry name" value="TYROSINE RECOMBINASE XERC"/>
    <property type="match status" value="1"/>
</dbReference>
<dbReference type="PROSITE" id="PS51900">
    <property type="entry name" value="CB"/>
    <property type="match status" value="1"/>
</dbReference>
<accession>A0A3B1D2F9</accession>
<dbReference type="InterPro" id="IPR050090">
    <property type="entry name" value="Tyrosine_recombinase_XerCD"/>
</dbReference>
<dbReference type="SUPFAM" id="SSF56349">
    <property type="entry name" value="DNA breaking-rejoining enzymes"/>
    <property type="match status" value="1"/>
</dbReference>
<dbReference type="InterPro" id="IPR010998">
    <property type="entry name" value="Integrase_recombinase_N"/>
</dbReference>
<comment type="subcellular location">
    <subcellularLocation>
        <location evidence="1">Cytoplasm</location>
    </subcellularLocation>
</comment>
<dbReference type="GO" id="GO:0005737">
    <property type="term" value="C:cytoplasm"/>
    <property type="evidence" value="ECO:0007669"/>
    <property type="project" value="UniProtKB-SubCell"/>
</dbReference>
<evidence type="ECO:0000256" key="8">
    <source>
        <dbReference type="ARBA" id="ARBA00023306"/>
    </source>
</evidence>
<dbReference type="GO" id="GO:0007059">
    <property type="term" value="P:chromosome segregation"/>
    <property type="evidence" value="ECO:0007669"/>
    <property type="project" value="UniProtKB-KW"/>
</dbReference>
<evidence type="ECO:0000256" key="2">
    <source>
        <dbReference type="ARBA" id="ARBA00022490"/>
    </source>
</evidence>
<name>A0A3B1D2F9_9ZZZZ</name>
<proteinExistence type="inferred from homology"/>
<dbReference type="GO" id="GO:0006310">
    <property type="term" value="P:DNA recombination"/>
    <property type="evidence" value="ECO:0007669"/>
    <property type="project" value="UniProtKB-KW"/>
</dbReference>
<dbReference type="InterPro" id="IPR002104">
    <property type="entry name" value="Integrase_catalytic"/>
</dbReference>
<organism evidence="11">
    <name type="scientific">hydrothermal vent metagenome</name>
    <dbReference type="NCBI Taxonomy" id="652676"/>
    <lineage>
        <taxon>unclassified sequences</taxon>
        <taxon>metagenomes</taxon>
        <taxon>ecological metagenomes</taxon>
    </lineage>
</organism>
<evidence type="ECO:0000259" key="9">
    <source>
        <dbReference type="PROSITE" id="PS51898"/>
    </source>
</evidence>
<dbReference type="InterPro" id="IPR023009">
    <property type="entry name" value="Tyrosine_recombinase_XerC/XerD"/>
</dbReference>
<feature type="domain" description="Core-binding (CB)" evidence="10">
    <location>
        <begin position="1"/>
        <end position="87"/>
    </location>
</feature>
<dbReference type="GO" id="GO:0003677">
    <property type="term" value="F:DNA binding"/>
    <property type="evidence" value="ECO:0007669"/>
    <property type="project" value="UniProtKB-KW"/>
</dbReference>
<dbReference type="InterPro" id="IPR013762">
    <property type="entry name" value="Integrase-like_cat_sf"/>
</dbReference>
<dbReference type="Pfam" id="PF02899">
    <property type="entry name" value="Phage_int_SAM_1"/>
    <property type="match status" value="1"/>
</dbReference>
<protein>
    <submittedName>
        <fullName evidence="11">Site-specific tyrosine recombinase XerC</fullName>
    </submittedName>
</protein>
<keyword evidence="3" id="KW-0132">Cell division</keyword>
<reference evidence="11" key="1">
    <citation type="submission" date="2018-06" db="EMBL/GenBank/DDBJ databases">
        <authorList>
            <person name="Zhirakovskaya E."/>
        </authorList>
    </citation>
    <scope>NUCLEOTIDE SEQUENCE</scope>
</reference>
<dbReference type="PANTHER" id="PTHR30349">
    <property type="entry name" value="PHAGE INTEGRASE-RELATED"/>
    <property type="match status" value="1"/>
</dbReference>
<feature type="domain" description="Tyr recombinase" evidence="9">
    <location>
        <begin position="108"/>
        <end position="288"/>
    </location>
</feature>
<keyword evidence="6" id="KW-0238">DNA-binding</keyword>
<dbReference type="InterPro" id="IPR011010">
    <property type="entry name" value="DNA_brk_join_enz"/>
</dbReference>
<dbReference type="PROSITE" id="PS51898">
    <property type="entry name" value="TYR_RECOMBINASE"/>
    <property type="match status" value="1"/>
</dbReference>
<evidence type="ECO:0000256" key="3">
    <source>
        <dbReference type="ARBA" id="ARBA00022618"/>
    </source>
</evidence>
<keyword evidence="4" id="KW-0159">Chromosome partition</keyword>
<dbReference type="Pfam" id="PF00589">
    <property type="entry name" value="Phage_integrase"/>
    <property type="match status" value="1"/>
</dbReference>
<dbReference type="EMBL" id="UOGD01000238">
    <property type="protein sequence ID" value="VAX22907.1"/>
    <property type="molecule type" value="Genomic_DNA"/>
</dbReference>
<dbReference type="InterPro" id="IPR044068">
    <property type="entry name" value="CB"/>
</dbReference>
<dbReference type="GO" id="GO:0051301">
    <property type="term" value="P:cell division"/>
    <property type="evidence" value="ECO:0007669"/>
    <property type="project" value="UniProtKB-KW"/>
</dbReference>
<keyword evidence="5" id="KW-0229">DNA integration</keyword>
<evidence type="ECO:0000256" key="1">
    <source>
        <dbReference type="ARBA" id="ARBA00004496"/>
    </source>
</evidence>
<keyword evidence="8" id="KW-0131">Cell cycle</keyword>
<dbReference type="GO" id="GO:0015074">
    <property type="term" value="P:DNA integration"/>
    <property type="evidence" value="ECO:0007669"/>
    <property type="project" value="UniProtKB-KW"/>
</dbReference>
<dbReference type="InterPro" id="IPR004107">
    <property type="entry name" value="Integrase_SAM-like_N"/>
</dbReference>
<sequence length="294" mass="33702">MRIEKAIEHFLSELKGIRNAADNTISSYGIDLKQFTEFCDERNIDSVEKITQKHIRTFLVQLNSENNSTGTISRKLTSLRNLFNFLLRSGEIEKNPLKEIKNPKIKRSIPETLPLDSYLKIINLLDEEKGESKFQTKAIFELLYGSAIRVSELCDLDIGDVNFQSKTLKVHGKGSKERLVPLGEKSIEAITDYMSTLNDRTFRNPLFFSPRGERIYPRLVQRLVKKYIQKVSDVSKKSPHILRHSAATHMLDRGADLLGVKEILGHENLKTTQIYTHVSVERLKKTHKSSHPKS</sequence>
<evidence type="ECO:0000256" key="5">
    <source>
        <dbReference type="ARBA" id="ARBA00022908"/>
    </source>
</evidence>
<dbReference type="NCBIfam" id="NF040815">
    <property type="entry name" value="recomb_XerA_Arch"/>
    <property type="match status" value="1"/>
</dbReference>